<dbReference type="PANTHER" id="PTHR44943">
    <property type="entry name" value="CELLULOSE SYNTHASE OPERON PROTEIN C"/>
    <property type="match status" value="1"/>
</dbReference>
<dbReference type="InterPro" id="IPR011990">
    <property type="entry name" value="TPR-like_helical_dom_sf"/>
</dbReference>
<dbReference type="SUPFAM" id="SSF48452">
    <property type="entry name" value="TPR-like"/>
    <property type="match status" value="1"/>
</dbReference>
<feature type="transmembrane region" description="Helical" evidence="4">
    <location>
        <begin position="334"/>
        <end position="351"/>
    </location>
</feature>
<dbReference type="PANTHER" id="PTHR44943:SF8">
    <property type="entry name" value="TPR REPEAT-CONTAINING PROTEIN MJ0263"/>
    <property type="match status" value="1"/>
</dbReference>
<dbReference type="Pfam" id="PF13432">
    <property type="entry name" value="TPR_16"/>
    <property type="match status" value="1"/>
</dbReference>
<evidence type="ECO:0000256" key="4">
    <source>
        <dbReference type="SAM" id="Phobius"/>
    </source>
</evidence>
<evidence type="ECO:0000256" key="2">
    <source>
        <dbReference type="ARBA" id="ARBA00022803"/>
    </source>
</evidence>
<feature type="transmembrane region" description="Helical" evidence="4">
    <location>
        <begin position="388"/>
        <end position="407"/>
    </location>
</feature>
<dbReference type="Pfam" id="PF14559">
    <property type="entry name" value="TPR_19"/>
    <property type="match status" value="1"/>
</dbReference>
<dbReference type="InterPro" id="IPR019734">
    <property type="entry name" value="TPR_rpt"/>
</dbReference>
<dbReference type="Proteomes" id="UP000292262">
    <property type="component" value="Unassembled WGS sequence"/>
</dbReference>
<dbReference type="RefSeq" id="WP_130286412.1">
    <property type="nucleotide sequence ID" value="NZ_SGXE01000002.1"/>
</dbReference>
<accession>A0A4Q7P3M4</accession>
<dbReference type="OrthoDB" id="1489995at2"/>
<dbReference type="SMART" id="SM00028">
    <property type="entry name" value="TPR"/>
    <property type="match status" value="5"/>
</dbReference>
<reference evidence="5 6" key="1">
    <citation type="submission" date="2019-02" db="EMBL/GenBank/DDBJ databases">
        <title>Genomic Encyclopedia of Type Strains, Phase IV (KMG-IV): sequencing the most valuable type-strain genomes for metagenomic binning, comparative biology and taxonomic classification.</title>
        <authorList>
            <person name="Goeker M."/>
        </authorList>
    </citation>
    <scope>NUCLEOTIDE SEQUENCE [LARGE SCALE GENOMIC DNA]</scope>
    <source>
        <strain evidence="5 6">DSM 17196</strain>
    </source>
</reference>
<evidence type="ECO:0000313" key="6">
    <source>
        <dbReference type="Proteomes" id="UP000292262"/>
    </source>
</evidence>
<dbReference type="Gene3D" id="1.25.40.10">
    <property type="entry name" value="Tetratricopeptide repeat domain"/>
    <property type="match status" value="1"/>
</dbReference>
<dbReference type="PROSITE" id="PS50005">
    <property type="entry name" value="TPR"/>
    <property type="match status" value="2"/>
</dbReference>
<feature type="transmembrane region" description="Helical" evidence="4">
    <location>
        <begin position="363"/>
        <end position="382"/>
    </location>
</feature>
<keyword evidence="4" id="KW-1133">Transmembrane helix</keyword>
<feature type="transmembrane region" description="Helical" evidence="4">
    <location>
        <begin position="266"/>
        <end position="288"/>
    </location>
</feature>
<protein>
    <submittedName>
        <fullName evidence="5">Tetratricopeptide repeat protein</fullName>
    </submittedName>
</protein>
<keyword evidence="6" id="KW-1185">Reference proteome</keyword>
<dbReference type="EMBL" id="SGXE01000002">
    <property type="protein sequence ID" value="RZS93272.1"/>
    <property type="molecule type" value="Genomic_DNA"/>
</dbReference>
<comment type="caution">
    <text evidence="5">The sequence shown here is derived from an EMBL/GenBank/DDBJ whole genome shotgun (WGS) entry which is preliminary data.</text>
</comment>
<keyword evidence="4" id="KW-0812">Transmembrane</keyword>
<feature type="repeat" description="TPR" evidence="3">
    <location>
        <begin position="172"/>
        <end position="205"/>
    </location>
</feature>
<keyword evidence="2 3" id="KW-0802">TPR repeat</keyword>
<proteinExistence type="predicted"/>
<gene>
    <name evidence="5" type="ORF">EV197_1848</name>
</gene>
<evidence type="ECO:0000256" key="1">
    <source>
        <dbReference type="ARBA" id="ARBA00022737"/>
    </source>
</evidence>
<evidence type="ECO:0000313" key="5">
    <source>
        <dbReference type="EMBL" id="RZS93272.1"/>
    </source>
</evidence>
<organism evidence="5 6">
    <name type="scientific">Aquimarina brevivitae</name>
    <dbReference type="NCBI Taxonomy" id="323412"/>
    <lineage>
        <taxon>Bacteria</taxon>
        <taxon>Pseudomonadati</taxon>
        <taxon>Bacteroidota</taxon>
        <taxon>Flavobacteriia</taxon>
        <taxon>Flavobacteriales</taxon>
        <taxon>Flavobacteriaceae</taxon>
        <taxon>Aquimarina</taxon>
    </lineage>
</organism>
<feature type="repeat" description="TPR" evidence="3">
    <location>
        <begin position="2"/>
        <end position="35"/>
    </location>
</feature>
<feature type="transmembrane region" description="Helical" evidence="4">
    <location>
        <begin position="309"/>
        <end position="328"/>
    </location>
</feature>
<name>A0A4Q7P3M4_9FLAO</name>
<evidence type="ECO:0000256" key="3">
    <source>
        <dbReference type="PROSITE-ProRule" id="PRU00339"/>
    </source>
</evidence>
<dbReference type="InterPro" id="IPR051685">
    <property type="entry name" value="Ycf3/AcsC/BcsC/TPR_MFPF"/>
</dbReference>
<sequence length="409" mass="46181">MEDSVFERGYQLFQVQKFDAAIEYLQQALQQDPDHYGAKSLLVSCYIEKEDFARANTLNDSLLAIYPNDDELFYKRAIIAAASDKEALSKQSIDEAIRLNPYYSGYFGFKAHLHLISKDYALALGLANKGLELDPNDVFCLNIRAQALTKLNRTDEANDTIQNTLYQDPEGSFSHANVGWIALEQGNHKKALNHFKESLHNDPTNAYAQEGMQEAIKAKNFVYRTYLKYAFWMANKSSKSQWGFIIGLFIVYRILAKVLASSGNENLAYLVIVPYMLFVVGGWIMEPMSNMILRFHSYGKYLLSKNQKASGTIFFILLVLGTIASVLYGIYDNTLILLIAIAFFATIIPATRGILAESKWTRTISLVVVIYTLFMGFFGFLIVEDAFWIGASVPLGVVVYTWISGFLED</sequence>
<keyword evidence="1" id="KW-0677">Repeat</keyword>
<dbReference type="AlphaFoldDB" id="A0A4Q7P3M4"/>
<feature type="transmembrane region" description="Helical" evidence="4">
    <location>
        <begin position="242"/>
        <end position="260"/>
    </location>
</feature>
<keyword evidence="4" id="KW-0472">Membrane</keyword>